<evidence type="ECO:0000256" key="10">
    <source>
        <dbReference type="ARBA" id="ARBA00022840"/>
    </source>
</evidence>
<keyword evidence="18" id="KW-1185">Reference proteome</keyword>
<keyword evidence="13 14" id="KW-0472">Membrane</keyword>
<dbReference type="RefSeq" id="WP_237868395.1">
    <property type="nucleotide sequence ID" value="NZ_JAKLTR010000001.1"/>
</dbReference>
<dbReference type="InterPro" id="IPR003660">
    <property type="entry name" value="HAMP_dom"/>
</dbReference>
<evidence type="ECO:0000256" key="13">
    <source>
        <dbReference type="ARBA" id="ARBA00023136"/>
    </source>
</evidence>
<evidence type="ECO:0000256" key="5">
    <source>
        <dbReference type="ARBA" id="ARBA00022553"/>
    </source>
</evidence>
<dbReference type="SMART" id="SM00388">
    <property type="entry name" value="HisKA"/>
    <property type="match status" value="1"/>
</dbReference>
<reference evidence="17" key="1">
    <citation type="submission" date="2022-01" db="EMBL/GenBank/DDBJ databases">
        <authorList>
            <person name="Jo J.-H."/>
            <person name="Im W.-T."/>
        </authorList>
    </citation>
    <scope>NUCLEOTIDE SEQUENCE</scope>
    <source>
        <strain evidence="17">NA20</strain>
    </source>
</reference>
<keyword evidence="10" id="KW-0067">ATP-binding</keyword>
<dbReference type="Gene3D" id="3.30.565.10">
    <property type="entry name" value="Histidine kinase-like ATPase, C-terminal domain"/>
    <property type="match status" value="1"/>
</dbReference>
<dbReference type="Proteomes" id="UP001165367">
    <property type="component" value="Unassembled WGS sequence"/>
</dbReference>
<name>A0ABS9KLM5_9BACT</name>
<evidence type="ECO:0000313" key="17">
    <source>
        <dbReference type="EMBL" id="MCG2613170.1"/>
    </source>
</evidence>
<keyword evidence="11 14" id="KW-1133">Transmembrane helix</keyword>
<dbReference type="GO" id="GO:0016301">
    <property type="term" value="F:kinase activity"/>
    <property type="evidence" value="ECO:0007669"/>
    <property type="project" value="UniProtKB-KW"/>
</dbReference>
<dbReference type="PANTHER" id="PTHR45528">
    <property type="entry name" value="SENSOR HISTIDINE KINASE CPXA"/>
    <property type="match status" value="1"/>
</dbReference>
<dbReference type="PANTHER" id="PTHR45528:SF1">
    <property type="entry name" value="SENSOR HISTIDINE KINASE CPXA"/>
    <property type="match status" value="1"/>
</dbReference>
<proteinExistence type="predicted"/>
<dbReference type="SUPFAM" id="SSF158472">
    <property type="entry name" value="HAMP domain-like"/>
    <property type="match status" value="1"/>
</dbReference>
<dbReference type="Pfam" id="PF00512">
    <property type="entry name" value="HisKA"/>
    <property type="match status" value="1"/>
</dbReference>
<evidence type="ECO:0000256" key="3">
    <source>
        <dbReference type="ARBA" id="ARBA00012438"/>
    </source>
</evidence>
<dbReference type="EMBL" id="JAKLTR010000001">
    <property type="protein sequence ID" value="MCG2613170.1"/>
    <property type="molecule type" value="Genomic_DNA"/>
</dbReference>
<dbReference type="CDD" id="cd06225">
    <property type="entry name" value="HAMP"/>
    <property type="match status" value="1"/>
</dbReference>
<evidence type="ECO:0000256" key="2">
    <source>
        <dbReference type="ARBA" id="ARBA00004651"/>
    </source>
</evidence>
<evidence type="ECO:0000256" key="9">
    <source>
        <dbReference type="ARBA" id="ARBA00022777"/>
    </source>
</evidence>
<comment type="subcellular location">
    <subcellularLocation>
        <location evidence="2">Cell membrane</location>
        <topology evidence="2">Multi-pass membrane protein</topology>
    </subcellularLocation>
</comment>
<evidence type="ECO:0000259" key="16">
    <source>
        <dbReference type="PROSITE" id="PS50885"/>
    </source>
</evidence>
<protein>
    <recommendedName>
        <fullName evidence="3">histidine kinase</fullName>
        <ecNumber evidence="3">2.7.13.3</ecNumber>
    </recommendedName>
</protein>
<comment type="caution">
    <text evidence="17">The sequence shown here is derived from an EMBL/GenBank/DDBJ whole genome shotgun (WGS) entry which is preliminary data.</text>
</comment>
<dbReference type="InterPro" id="IPR004358">
    <property type="entry name" value="Sig_transdc_His_kin-like_C"/>
</dbReference>
<dbReference type="EC" id="2.7.13.3" evidence="3"/>
<keyword evidence="5" id="KW-0597">Phosphoprotein</keyword>
<evidence type="ECO:0000256" key="11">
    <source>
        <dbReference type="ARBA" id="ARBA00022989"/>
    </source>
</evidence>
<gene>
    <name evidence="17" type="ORF">LZZ85_02725</name>
</gene>
<keyword evidence="9 17" id="KW-0418">Kinase</keyword>
<dbReference type="SUPFAM" id="SSF47384">
    <property type="entry name" value="Homodimeric domain of signal transducing histidine kinase"/>
    <property type="match status" value="1"/>
</dbReference>
<dbReference type="PROSITE" id="PS50885">
    <property type="entry name" value="HAMP"/>
    <property type="match status" value="1"/>
</dbReference>
<feature type="domain" description="Histidine kinase" evidence="15">
    <location>
        <begin position="241"/>
        <end position="458"/>
    </location>
</feature>
<keyword evidence="7 14" id="KW-0812">Transmembrane</keyword>
<dbReference type="InterPro" id="IPR036097">
    <property type="entry name" value="HisK_dim/P_sf"/>
</dbReference>
<dbReference type="InterPro" id="IPR050398">
    <property type="entry name" value="HssS/ArlS-like"/>
</dbReference>
<keyword evidence="8" id="KW-0547">Nucleotide-binding</keyword>
<dbReference type="SMART" id="SM00387">
    <property type="entry name" value="HATPase_c"/>
    <property type="match status" value="1"/>
</dbReference>
<feature type="domain" description="HAMP" evidence="16">
    <location>
        <begin position="178"/>
        <end position="233"/>
    </location>
</feature>
<evidence type="ECO:0000256" key="4">
    <source>
        <dbReference type="ARBA" id="ARBA00022475"/>
    </source>
</evidence>
<dbReference type="SMART" id="SM00304">
    <property type="entry name" value="HAMP"/>
    <property type="match status" value="1"/>
</dbReference>
<feature type="transmembrane region" description="Helical" evidence="14">
    <location>
        <begin position="6"/>
        <end position="30"/>
    </location>
</feature>
<accession>A0ABS9KLM5</accession>
<sequence>MKIQTQTAILFTVLAAAVILLLNAIIYYVATRDTSNDFKKRLELRVIVAAKIHFEKDTTSSAAYTELRQQYLEVLPNEREYLVVANHRKDSFRIPDGLALPNAFYNEAIQTDTTVFYKKDDVYYAGRGLAVGNEKYVMVKSAVNLYGLQALKNLKRILLIALVGKVILVFTVSFFFSRKAFKPFRDIIARVKSIGVENLSMRLEEQKGRGKDEIAELTKTFNRMLDRLETSFEIQNNFVSNASHELKTPLTAIIGEADITLSKERKAEDYRQSLEVILREAERLETLTTALLSLAQSGFNKNREGYVPVRLDELLFDIKGTIDRIDPENHIRLVLQDMPMDENRLLVNGNLQLLKLAISNIILNACKYSNNQPVEVKLTCPGDQGVIKISDIGIGIPHDDIKHVFVPFFRASNTSSFKGYGVGLPLSMNIIRQHDGNIKVASEEGRGTEVTVLLPLAKA</sequence>
<comment type="catalytic activity">
    <reaction evidence="1">
        <text>ATP + protein L-histidine = ADP + protein N-phospho-L-histidine.</text>
        <dbReference type="EC" id="2.7.13.3"/>
    </reaction>
</comment>
<evidence type="ECO:0000256" key="12">
    <source>
        <dbReference type="ARBA" id="ARBA00023012"/>
    </source>
</evidence>
<dbReference type="CDD" id="cd00082">
    <property type="entry name" value="HisKA"/>
    <property type="match status" value="1"/>
</dbReference>
<feature type="transmembrane region" description="Helical" evidence="14">
    <location>
        <begin position="157"/>
        <end position="176"/>
    </location>
</feature>
<dbReference type="InterPro" id="IPR003594">
    <property type="entry name" value="HATPase_dom"/>
</dbReference>
<dbReference type="Pfam" id="PF02518">
    <property type="entry name" value="HATPase_c"/>
    <property type="match status" value="1"/>
</dbReference>
<dbReference type="PROSITE" id="PS50109">
    <property type="entry name" value="HIS_KIN"/>
    <property type="match status" value="1"/>
</dbReference>
<dbReference type="PRINTS" id="PR00344">
    <property type="entry name" value="BCTRLSENSOR"/>
</dbReference>
<dbReference type="SUPFAM" id="SSF55874">
    <property type="entry name" value="ATPase domain of HSP90 chaperone/DNA topoisomerase II/histidine kinase"/>
    <property type="match status" value="1"/>
</dbReference>
<evidence type="ECO:0000256" key="7">
    <source>
        <dbReference type="ARBA" id="ARBA00022692"/>
    </source>
</evidence>
<evidence type="ECO:0000313" key="18">
    <source>
        <dbReference type="Proteomes" id="UP001165367"/>
    </source>
</evidence>
<evidence type="ECO:0000256" key="14">
    <source>
        <dbReference type="SAM" id="Phobius"/>
    </source>
</evidence>
<keyword evidence="6" id="KW-0808">Transferase</keyword>
<dbReference type="Gene3D" id="1.10.287.130">
    <property type="match status" value="1"/>
</dbReference>
<organism evidence="17 18">
    <name type="scientific">Terrimonas ginsenosidimutans</name>
    <dbReference type="NCBI Taxonomy" id="2908004"/>
    <lineage>
        <taxon>Bacteria</taxon>
        <taxon>Pseudomonadati</taxon>
        <taxon>Bacteroidota</taxon>
        <taxon>Chitinophagia</taxon>
        <taxon>Chitinophagales</taxon>
        <taxon>Chitinophagaceae</taxon>
        <taxon>Terrimonas</taxon>
    </lineage>
</organism>
<evidence type="ECO:0000259" key="15">
    <source>
        <dbReference type="PROSITE" id="PS50109"/>
    </source>
</evidence>
<dbReference type="InterPro" id="IPR005467">
    <property type="entry name" value="His_kinase_dom"/>
</dbReference>
<dbReference type="Pfam" id="PF00672">
    <property type="entry name" value="HAMP"/>
    <property type="match status" value="1"/>
</dbReference>
<evidence type="ECO:0000256" key="6">
    <source>
        <dbReference type="ARBA" id="ARBA00022679"/>
    </source>
</evidence>
<keyword evidence="4" id="KW-1003">Cell membrane</keyword>
<dbReference type="InterPro" id="IPR036890">
    <property type="entry name" value="HATPase_C_sf"/>
</dbReference>
<dbReference type="Gene3D" id="6.10.340.10">
    <property type="match status" value="1"/>
</dbReference>
<keyword evidence="12" id="KW-0902">Two-component regulatory system</keyword>
<evidence type="ECO:0000256" key="8">
    <source>
        <dbReference type="ARBA" id="ARBA00022741"/>
    </source>
</evidence>
<evidence type="ECO:0000256" key="1">
    <source>
        <dbReference type="ARBA" id="ARBA00000085"/>
    </source>
</evidence>
<dbReference type="InterPro" id="IPR003661">
    <property type="entry name" value="HisK_dim/P_dom"/>
</dbReference>